<protein>
    <submittedName>
        <fullName evidence="2">Uncharacterized protein</fullName>
    </submittedName>
</protein>
<dbReference type="EMBL" id="CABVLI010000052">
    <property type="protein sequence ID" value="VVT32354.1"/>
    <property type="molecule type" value="Genomic_DNA"/>
</dbReference>
<reference evidence="2 3" key="1">
    <citation type="submission" date="2019-09" db="EMBL/GenBank/DDBJ databases">
        <authorList>
            <person name="Dittami M. S."/>
        </authorList>
    </citation>
    <scope>NUCLEOTIDE SEQUENCE [LARGE SCALE GENOMIC DNA]</scope>
    <source>
        <strain evidence="2">SPHINGO391</strain>
    </source>
</reference>
<evidence type="ECO:0000313" key="2">
    <source>
        <dbReference type="EMBL" id="VVT32354.1"/>
    </source>
</evidence>
<dbReference type="AlphaFoldDB" id="A0A5E8ALV7"/>
<feature type="region of interest" description="Disordered" evidence="1">
    <location>
        <begin position="1"/>
        <end position="52"/>
    </location>
</feature>
<dbReference type="Proteomes" id="UP000326857">
    <property type="component" value="Unassembled WGS sequence"/>
</dbReference>
<name>A0A5E8ALV7_9SPHN</name>
<sequence>MRMSATNSASGSGGRSRVRGTGRWRIADSVGERRRPPLRPRSPSIPQQRDLAQQDFIEWPAPDNLKFFDACFTRRGPMAKNDIAALGIDLGKNS</sequence>
<gene>
    <name evidence="2" type="ORF">SPHINGO391_70016</name>
</gene>
<feature type="compositionally biased region" description="Low complexity" evidence="1">
    <location>
        <begin position="1"/>
        <end position="10"/>
    </location>
</feature>
<organism evidence="2 3">
    <name type="scientific">Sphingomonas aurantiaca</name>
    <dbReference type="NCBI Taxonomy" id="185949"/>
    <lineage>
        <taxon>Bacteria</taxon>
        <taxon>Pseudomonadati</taxon>
        <taxon>Pseudomonadota</taxon>
        <taxon>Alphaproteobacteria</taxon>
        <taxon>Sphingomonadales</taxon>
        <taxon>Sphingomonadaceae</taxon>
        <taxon>Sphingomonas</taxon>
    </lineage>
</organism>
<accession>A0A5E8ALV7</accession>
<evidence type="ECO:0000256" key="1">
    <source>
        <dbReference type="SAM" id="MobiDB-lite"/>
    </source>
</evidence>
<evidence type="ECO:0000313" key="3">
    <source>
        <dbReference type="Proteomes" id="UP000326857"/>
    </source>
</evidence>
<proteinExistence type="predicted"/>